<evidence type="ECO:0000259" key="3">
    <source>
        <dbReference type="PROSITE" id="PS51903"/>
    </source>
</evidence>
<feature type="region of interest" description="Disordered" evidence="2">
    <location>
        <begin position="435"/>
        <end position="473"/>
    </location>
</feature>
<dbReference type="SUPFAM" id="SSF81923">
    <property type="entry name" value="Double Clp-N motif"/>
    <property type="match status" value="1"/>
</dbReference>
<dbReference type="Proteomes" id="UP000230551">
    <property type="component" value="Unassembled WGS sequence"/>
</dbReference>
<reference evidence="4 5" key="1">
    <citation type="journal article" date="2017" name="Infect. Genet. Evol.">
        <title>The new phylogeny of the genus Mycobacterium: The old and the news.</title>
        <authorList>
            <person name="Tortoli E."/>
            <person name="Fedrizzi T."/>
            <person name="Meehan C.J."/>
            <person name="Trovato A."/>
            <person name="Grottola A."/>
            <person name="Giacobazzi E."/>
            <person name="Serpini G.F."/>
            <person name="Tagliazucchi S."/>
            <person name="Fabio A."/>
            <person name="Bettua C."/>
            <person name="Bertorelli R."/>
            <person name="Frascaro F."/>
            <person name="De Sanctis V."/>
            <person name="Pecorari M."/>
            <person name="Jousson O."/>
            <person name="Segata N."/>
            <person name="Cirillo D.M."/>
        </authorList>
    </citation>
    <scope>NUCLEOTIDE SEQUENCE [LARGE SCALE GENOMIC DNA]</scope>
    <source>
        <strain evidence="4 5">CIP1034565</strain>
    </source>
</reference>
<proteinExistence type="predicted"/>
<accession>A0A2G5PCQ8</accession>
<evidence type="ECO:0000313" key="4">
    <source>
        <dbReference type="EMBL" id="PIB76119.1"/>
    </source>
</evidence>
<dbReference type="InterPro" id="IPR036628">
    <property type="entry name" value="Clp_N_dom_sf"/>
</dbReference>
<comment type="caution">
    <text evidence="4">The sequence shown here is derived from an EMBL/GenBank/DDBJ whole genome shotgun (WGS) entry which is preliminary data.</text>
</comment>
<sequence>MSLSDDERRREERRREVRALSELGLTEISKASEGVHSTHRAISDRVFWAIRLGLGPTVTPVKFVHDLITDGVYKTISGSTKVAGWVSGKVADLPMDYAPSETVFGAELIGVVNGLIGDELADDRSPLADTETDGMTIREEGLEVGLTRGKIAEAFPNATGRIAIFAHGLVETEHIWWYRTDRSYGDHLAEAHGITPVYLRFNTGRRISHNGRTMAALVNDLVRAWPVPVTDISLIGHSMGGLVSRSAAHHAVQAGMGWPTLVGATISLGSPHAGAPLENIAHHGAAWLSKLPETEAFARLLRRRSGGIRDLRAGSLVDEDWSGRDPEDLGKVIAAEIPLLPDTRHYFASATLTRSPTHPIGRLIGDGLVMHTSASGTHRARRIGFDPGNGIHIGRANHWTLLSHPEIAESLVLWLGPNAPSVFVVGADGAINVPDGFAAPQPERPSRPKLSVVDESAEPDSAGPEDTSEGDPFDRFTPAAVDAVLAAQELARANRHVAIAPEHLLLALLQDPDSPAVALLAEQGAPAEAVRAAVVLIPGSDQPEDVIPLGDTTRVALELAFRSAAALGHDHIGAEHLLLGLLDCQGDDGPLRQFGVDPDAVAKQVAQVGSPS</sequence>
<evidence type="ECO:0000256" key="2">
    <source>
        <dbReference type="SAM" id="MobiDB-lite"/>
    </source>
</evidence>
<feature type="domain" description="Clp R" evidence="3">
    <location>
        <begin position="473"/>
        <end position="612"/>
    </location>
</feature>
<protein>
    <recommendedName>
        <fullName evidence="3">Clp R domain-containing protein</fullName>
    </recommendedName>
</protein>
<dbReference type="SUPFAM" id="SSF53474">
    <property type="entry name" value="alpha/beta-Hydrolases"/>
    <property type="match status" value="1"/>
</dbReference>
<dbReference type="STRING" id="85968.GCA_900073015_00093"/>
<organism evidence="4 5">
    <name type="scientific">Mycolicibacterium brumae</name>
    <dbReference type="NCBI Taxonomy" id="85968"/>
    <lineage>
        <taxon>Bacteria</taxon>
        <taxon>Bacillati</taxon>
        <taxon>Actinomycetota</taxon>
        <taxon>Actinomycetes</taxon>
        <taxon>Mycobacteriales</taxon>
        <taxon>Mycobacteriaceae</taxon>
        <taxon>Mycolicibacterium</taxon>
    </lineage>
</organism>
<dbReference type="GO" id="GO:0016788">
    <property type="term" value="F:hydrolase activity, acting on ester bonds"/>
    <property type="evidence" value="ECO:0007669"/>
    <property type="project" value="InterPro"/>
</dbReference>
<name>A0A2G5PCQ8_9MYCO</name>
<dbReference type="InterPro" id="IPR012908">
    <property type="entry name" value="PGAP1-ab_dom-like"/>
</dbReference>
<dbReference type="Gene3D" id="1.10.1780.10">
    <property type="entry name" value="Clp, N-terminal domain"/>
    <property type="match status" value="1"/>
</dbReference>
<dbReference type="PROSITE" id="PS51903">
    <property type="entry name" value="CLP_R"/>
    <property type="match status" value="1"/>
</dbReference>
<dbReference type="Pfam" id="PF02861">
    <property type="entry name" value="Clp_N"/>
    <property type="match status" value="1"/>
</dbReference>
<keyword evidence="5" id="KW-1185">Reference proteome</keyword>
<evidence type="ECO:0000313" key="5">
    <source>
        <dbReference type="Proteomes" id="UP000230551"/>
    </source>
</evidence>
<dbReference type="InterPro" id="IPR029058">
    <property type="entry name" value="AB_hydrolase_fold"/>
</dbReference>
<dbReference type="RefSeq" id="WP_090584759.1">
    <property type="nucleotide sequence ID" value="NZ_CP104302.1"/>
</dbReference>
<gene>
    <name evidence="4" type="ORF">CQY22_006965</name>
</gene>
<dbReference type="AlphaFoldDB" id="A0A2G5PCQ8"/>
<dbReference type="EMBL" id="PDCN02000006">
    <property type="protein sequence ID" value="PIB76119.1"/>
    <property type="molecule type" value="Genomic_DNA"/>
</dbReference>
<dbReference type="OrthoDB" id="8871309at2"/>
<evidence type="ECO:0000256" key="1">
    <source>
        <dbReference type="PROSITE-ProRule" id="PRU01251"/>
    </source>
</evidence>
<dbReference type="Gene3D" id="3.40.50.1820">
    <property type="entry name" value="alpha/beta hydrolase"/>
    <property type="match status" value="1"/>
</dbReference>
<keyword evidence="1" id="KW-0677">Repeat</keyword>
<dbReference type="InterPro" id="IPR004176">
    <property type="entry name" value="Clp_R_N"/>
</dbReference>
<dbReference type="Pfam" id="PF07819">
    <property type="entry name" value="PGAP1"/>
    <property type="match status" value="1"/>
</dbReference>